<dbReference type="Proteomes" id="UP000077315">
    <property type="component" value="Unassembled WGS sequence"/>
</dbReference>
<dbReference type="InParanoid" id="A0A167MNX1"/>
<dbReference type="AlphaFoldDB" id="A0A167MNX1"/>
<dbReference type="RefSeq" id="XP_018291444.1">
    <property type="nucleotide sequence ID" value="XM_018435932.1"/>
</dbReference>
<dbReference type="GeneID" id="28996838"/>
<evidence type="ECO:0000313" key="1">
    <source>
        <dbReference type="EMBL" id="OAD73404.1"/>
    </source>
</evidence>
<evidence type="ECO:0000313" key="2">
    <source>
        <dbReference type="Proteomes" id="UP000077315"/>
    </source>
</evidence>
<accession>A0A167MNX1</accession>
<organism evidence="1 2">
    <name type="scientific">Phycomyces blakesleeanus (strain ATCC 8743b / DSM 1359 / FGSC 10004 / NBRC 33097 / NRRL 1555)</name>
    <dbReference type="NCBI Taxonomy" id="763407"/>
    <lineage>
        <taxon>Eukaryota</taxon>
        <taxon>Fungi</taxon>
        <taxon>Fungi incertae sedis</taxon>
        <taxon>Mucoromycota</taxon>
        <taxon>Mucoromycotina</taxon>
        <taxon>Mucoromycetes</taxon>
        <taxon>Mucorales</taxon>
        <taxon>Phycomycetaceae</taxon>
        <taxon>Phycomyces</taxon>
    </lineage>
</organism>
<dbReference type="SUPFAM" id="SSF52047">
    <property type="entry name" value="RNI-like"/>
    <property type="match status" value="1"/>
</dbReference>
<dbReference type="Gene3D" id="3.80.10.10">
    <property type="entry name" value="Ribonuclease Inhibitor"/>
    <property type="match status" value="1"/>
</dbReference>
<dbReference type="VEuPathDB" id="FungiDB:PHYBLDRAFT_168762"/>
<sequence length="358" mass="39904">MVKSLYDICIQCLVDHSQFITDLEGVAYNPYVSDLMNSLFSSRGKRLRSNILDVIGASQGEGLRKDKKYGTIELTKHAFAFNQTNALHYIANWFPRFVCRLNLSNTDIGDKDILLIGGLINLSVLDLSWTCVGDQGVGHLCRMTDESRLDGNPRIKFLEMLSLTGNQAVSDASLLNLQNIKSLIGLDLSFTDVTDVATVVLSRIGYKLANPVSNPETPSTEPIPMIVWESSLWWNNTSVANTYTDFPLHKDVIGRDSDVSAYLSRKLKSVNLNLGIREYTNFTSVKPKKLNGSRMVYVRSKENIAIQNISEPIKKPSTPPVNTTSVKTQWTSSSFFDMIQNDLTAPNILESPENNILS</sequence>
<dbReference type="OrthoDB" id="550575at2759"/>
<keyword evidence="2" id="KW-1185">Reference proteome</keyword>
<name>A0A167MNX1_PHYB8</name>
<protein>
    <submittedName>
        <fullName evidence="1">Uncharacterized protein</fullName>
    </submittedName>
</protein>
<dbReference type="EMBL" id="KV440981">
    <property type="protein sequence ID" value="OAD73404.1"/>
    <property type="molecule type" value="Genomic_DNA"/>
</dbReference>
<proteinExistence type="predicted"/>
<dbReference type="InterPro" id="IPR032675">
    <property type="entry name" value="LRR_dom_sf"/>
</dbReference>
<dbReference type="STRING" id="763407.A0A167MNX1"/>
<gene>
    <name evidence="1" type="ORF">PHYBLDRAFT_168762</name>
</gene>
<reference evidence="2" key="1">
    <citation type="submission" date="2015-06" db="EMBL/GenBank/DDBJ databases">
        <title>Expansion of signal transduction pathways in fungi by whole-genome duplication.</title>
        <authorList>
            <consortium name="DOE Joint Genome Institute"/>
            <person name="Corrochano L.M."/>
            <person name="Kuo A."/>
            <person name="Marcet-Houben M."/>
            <person name="Polaino S."/>
            <person name="Salamov A."/>
            <person name="Villalobos J.M."/>
            <person name="Alvarez M.I."/>
            <person name="Avalos J."/>
            <person name="Benito E.P."/>
            <person name="Benoit I."/>
            <person name="Burger G."/>
            <person name="Camino L.P."/>
            <person name="Canovas D."/>
            <person name="Cerda-Olmedo E."/>
            <person name="Cheng J.-F."/>
            <person name="Dominguez A."/>
            <person name="Elias M."/>
            <person name="Eslava A.P."/>
            <person name="Glaser F."/>
            <person name="Grimwood J."/>
            <person name="Gutierrez G."/>
            <person name="Heitman J."/>
            <person name="Henrissat B."/>
            <person name="Iturriaga E.A."/>
            <person name="Lang B.F."/>
            <person name="Lavin J.L."/>
            <person name="Lee S."/>
            <person name="Li W."/>
            <person name="Lindquist E."/>
            <person name="Lopez-Garcia S."/>
            <person name="Luque E.M."/>
            <person name="Marcos A.T."/>
            <person name="Martin J."/>
            <person name="McCluskey K."/>
            <person name="Medina H.R."/>
            <person name="Miralles-Duran A."/>
            <person name="Miyazaki A."/>
            <person name="Munoz-Torres E."/>
            <person name="Oguiza J.A."/>
            <person name="Ohm R."/>
            <person name="Olmedo M."/>
            <person name="Orejas M."/>
            <person name="Ortiz-Castellanos L."/>
            <person name="Pisabarro A.G."/>
            <person name="Rodriguez-Romero J."/>
            <person name="Ruiz-Herrera J."/>
            <person name="Ruiz-Vazquez R."/>
            <person name="Sanz C."/>
            <person name="Schackwitz W."/>
            <person name="Schmutz J."/>
            <person name="Shahriari M."/>
            <person name="Shelest E."/>
            <person name="Silva-Franco F."/>
            <person name="Soanes D."/>
            <person name="Syed K."/>
            <person name="Tagua V.G."/>
            <person name="Talbot N.J."/>
            <person name="Thon M."/>
            <person name="De vries R.P."/>
            <person name="Wiebenga A."/>
            <person name="Yadav J.S."/>
            <person name="Braun E.L."/>
            <person name="Baker S."/>
            <person name="Garre V."/>
            <person name="Horwitz B."/>
            <person name="Torres-Martinez S."/>
            <person name="Idnurm A."/>
            <person name="Herrera-Estrella A."/>
            <person name="Gabaldon T."/>
            <person name="Grigoriev I.V."/>
        </authorList>
    </citation>
    <scope>NUCLEOTIDE SEQUENCE [LARGE SCALE GENOMIC DNA]</scope>
    <source>
        <strain evidence="2">NRRL 1555(-)</strain>
    </source>
</reference>